<organism evidence="1 2">
    <name type="scientific">Ochrobactrum soli</name>
    <dbReference type="NCBI Taxonomy" id="2448455"/>
    <lineage>
        <taxon>Bacteria</taxon>
        <taxon>Pseudomonadati</taxon>
        <taxon>Pseudomonadota</taxon>
        <taxon>Alphaproteobacteria</taxon>
        <taxon>Hyphomicrobiales</taxon>
        <taxon>Brucellaceae</taxon>
        <taxon>Brucella/Ochrobactrum group</taxon>
        <taxon>Ochrobactrum</taxon>
    </lineage>
</organism>
<evidence type="ECO:0000313" key="1">
    <source>
        <dbReference type="EMBL" id="SPL66005.1"/>
    </source>
</evidence>
<dbReference type="AlphaFoldDB" id="A0A2P9HPD9"/>
<proteinExistence type="predicted"/>
<sequence>MKYKMTKAHSDSPANIICSYQCSNRINKKSLNTVSISEIIQ</sequence>
<dbReference type="Proteomes" id="UP000246073">
    <property type="component" value="Unassembled WGS sequence"/>
</dbReference>
<accession>A0A2P9HPD9</accession>
<evidence type="ECO:0000313" key="2">
    <source>
        <dbReference type="Proteomes" id="UP000246073"/>
    </source>
</evidence>
<gene>
    <name evidence="1" type="ORF">OHAE_1872</name>
</gene>
<reference evidence="2" key="1">
    <citation type="submission" date="2017-12" db="EMBL/GenBank/DDBJ databases">
        <authorList>
            <person name="Diaz M."/>
        </authorList>
    </citation>
    <scope>NUCLEOTIDE SEQUENCE [LARGE SCALE GENOMIC DNA]</scope>
    <source>
        <strain evidence="2">FI11154</strain>
    </source>
</reference>
<name>A0A2P9HPD9_9HYPH</name>
<dbReference type="EMBL" id="OOFM01000005">
    <property type="protein sequence ID" value="SPL66005.1"/>
    <property type="molecule type" value="Genomic_DNA"/>
</dbReference>
<protein>
    <submittedName>
        <fullName evidence="1">Uncharacterized protein</fullName>
    </submittedName>
</protein>